<reference evidence="8" key="1">
    <citation type="submission" date="2019-09" db="EMBL/GenBank/DDBJ databases">
        <title>Mumia zhuanghuii sp. nov. isolated from the intestinal contents of plateau pika (Ochotona curzoniae) in the Qinghai-Tibet plateau of China.</title>
        <authorList>
            <person name="Tian Z."/>
        </authorList>
    </citation>
    <scope>NUCLEOTIDE SEQUENCE [LARGE SCALE GENOMIC DNA]</scope>
    <source>
        <strain evidence="8">JCM 30598</strain>
    </source>
</reference>
<dbReference type="OrthoDB" id="1121111at2"/>
<evidence type="ECO:0000313" key="8">
    <source>
        <dbReference type="Proteomes" id="UP000325827"/>
    </source>
</evidence>
<dbReference type="Proteomes" id="UP000325827">
    <property type="component" value="Unassembled WGS sequence"/>
</dbReference>
<dbReference type="SUPFAM" id="SSF57716">
    <property type="entry name" value="Glucocorticoid receptor-like (DNA-binding domain)"/>
    <property type="match status" value="1"/>
</dbReference>
<dbReference type="PROSITE" id="PS51128">
    <property type="entry name" value="ZF_DKSA_2"/>
    <property type="match status" value="1"/>
</dbReference>
<keyword evidence="2" id="KW-0863">Zinc-finger</keyword>
<evidence type="ECO:0000256" key="3">
    <source>
        <dbReference type="ARBA" id="ARBA00022833"/>
    </source>
</evidence>
<dbReference type="Gene3D" id="1.20.120.910">
    <property type="entry name" value="DksA, coiled-coil domain"/>
    <property type="match status" value="1"/>
</dbReference>
<evidence type="ECO:0000256" key="2">
    <source>
        <dbReference type="ARBA" id="ARBA00022771"/>
    </source>
</evidence>
<evidence type="ECO:0000313" key="7">
    <source>
        <dbReference type="EMBL" id="KAA9110874.1"/>
    </source>
</evidence>
<evidence type="ECO:0000256" key="5">
    <source>
        <dbReference type="SAM" id="MobiDB-lite"/>
    </source>
</evidence>
<evidence type="ECO:0000256" key="4">
    <source>
        <dbReference type="PROSITE-ProRule" id="PRU00510"/>
    </source>
</evidence>
<evidence type="ECO:0000256" key="1">
    <source>
        <dbReference type="ARBA" id="ARBA00022723"/>
    </source>
</evidence>
<dbReference type="InterPro" id="IPR000962">
    <property type="entry name" value="Znf_DskA_TraR"/>
</dbReference>
<evidence type="ECO:0000259" key="6">
    <source>
        <dbReference type="Pfam" id="PF01258"/>
    </source>
</evidence>
<dbReference type="EMBL" id="VYSA01000001">
    <property type="protein sequence ID" value="KAA9110874.1"/>
    <property type="molecule type" value="Genomic_DNA"/>
</dbReference>
<feature type="region of interest" description="Disordered" evidence="5">
    <location>
        <begin position="35"/>
        <end position="56"/>
    </location>
</feature>
<sequence length="117" mass="12482">MERGRYGEFATLLAQRRIELEAALAAGDRRVEAIRSARSDTPADDEHDPEGSTLSGEWSAAIGLRDAAGQELAQIALAEARLDGGTYGVCEICGSEIPLERLRARPAAARCVRCASP</sequence>
<dbReference type="PROSITE" id="PS01102">
    <property type="entry name" value="ZF_DKSA_1"/>
    <property type="match status" value="1"/>
</dbReference>
<dbReference type="InterPro" id="IPR020458">
    <property type="entry name" value="Znf_DskA_TraR_CS"/>
</dbReference>
<dbReference type="Pfam" id="PF01258">
    <property type="entry name" value="zf-dskA_traR"/>
    <property type="match status" value="1"/>
</dbReference>
<dbReference type="AlphaFoldDB" id="A0A5J5J6W9"/>
<gene>
    <name evidence="7" type="ORF">F6B43_04365</name>
</gene>
<feature type="zinc finger region" description="dksA C4-type" evidence="4">
    <location>
        <begin position="90"/>
        <end position="114"/>
    </location>
</feature>
<keyword evidence="3" id="KW-0862">Zinc</keyword>
<dbReference type="PANTHER" id="PTHR33823">
    <property type="entry name" value="RNA POLYMERASE-BINDING TRANSCRIPTION FACTOR DKSA-RELATED"/>
    <property type="match status" value="1"/>
</dbReference>
<dbReference type="RefSeq" id="WP_150447647.1">
    <property type="nucleotide sequence ID" value="NZ_VYSA01000001.1"/>
</dbReference>
<accession>A0A5J5J6W9</accession>
<dbReference type="GO" id="GO:0008270">
    <property type="term" value="F:zinc ion binding"/>
    <property type="evidence" value="ECO:0007669"/>
    <property type="project" value="UniProtKB-KW"/>
</dbReference>
<comment type="caution">
    <text evidence="7">The sequence shown here is derived from an EMBL/GenBank/DDBJ whole genome shotgun (WGS) entry which is preliminary data.</text>
</comment>
<keyword evidence="1" id="KW-0479">Metal-binding</keyword>
<name>A0A5J5J6W9_9MICO</name>
<dbReference type="PANTHER" id="PTHR33823:SF4">
    <property type="entry name" value="GENERAL STRESS PROTEIN 16O"/>
    <property type="match status" value="1"/>
</dbReference>
<proteinExistence type="predicted"/>
<feature type="domain" description="Zinc finger DksA/TraR C4-type" evidence="6">
    <location>
        <begin position="85"/>
        <end position="116"/>
    </location>
</feature>
<organism evidence="7 8">
    <name type="scientific">Microbacterium rhizomatis</name>
    <dbReference type="NCBI Taxonomy" id="1631477"/>
    <lineage>
        <taxon>Bacteria</taxon>
        <taxon>Bacillati</taxon>
        <taxon>Actinomycetota</taxon>
        <taxon>Actinomycetes</taxon>
        <taxon>Micrococcales</taxon>
        <taxon>Microbacteriaceae</taxon>
        <taxon>Microbacterium</taxon>
    </lineage>
</organism>
<keyword evidence="8" id="KW-1185">Reference proteome</keyword>
<protein>
    <submittedName>
        <fullName evidence="7">Molecular chaperone DnaK</fullName>
    </submittedName>
</protein>